<comment type="similarity">
    <text evidence="2 6">Belongs to the OST5 family.</text>
</comment>
<keyword evidence="8" id="KW-1185">Reference proteome</keyword>
<dbReference type="GO" id="GO:0008250">
    <property type="term" value="C:oligosaccharyltransferase complex"/>
    <property type="evidence" value="ECO:0007669"/>
    <property type="project" value="UniProtKB-UniRule"/>
</dbReference>
<reference evidence="7 8" key="1">
    <citation type="journal article" date="2011" name="Genome Res.">
        <title>Phylogeny-wide analysis of social amoeba genomes highlights ancient origins for complex intercellular communication.</title>
        <authorList>
            <person name="Heidel A.J."/>
            <person name="Lawal H.M."/>
            <person name="Felder M."/>
            <person name="Schilde C."/>
            <person name="Helps N.R."/>
            <person name="Tunggal B."/>
            <person name="Rivero F."/>
            <person name="John U."/>
            <person name="Schleicher M."/>
            <person name="Eichinger L."/>
            <person name="Platzer M."/>
            <person name="Noegel A.A."/>
            <person name="Schaap P."/>
            <person name="Gloeckner G."/>
        </authorList>
    </citation>
    <scope>NUCLEOTIDE SEQUENCE [LARGE SCALE GENOMIC DNA]</scope>
    <source>
        <strain evidence="8">ATCC 26659 / Pp 5 / PN500</strain>
    </source>
</reference>
<dbReference type="AlphaFoldDB" id="D3BSI8"/>
<dbReference type="OMA" id="QAYSPPI"/>
<evidence type="ECO:0000313" key="7">
    <source>
        <dbReference type="EMBL" id="EFA75453.1"/>
    </source>
</evidence>
<dbReference type="RefSeq" id="XP_020427587.1">
    <property type="nucleotide sequence ID" value="XM_020581717.1"/>
</dbReference>
<keyword evidence="5 6" id="KW-0472">Membrane</keyword>
<dbReference type="GO" id="GO:0006487">
    <property type="term" value="P:protein N-linked glycosylation"/>
    <property type="evidence" value="ECO:0007669"/>
    <property type="project" value="UniProtKB-UniRule"/>
</dbReference>
<dbReference type="Pfam" id="PF05251">
    <property type="entry name" value="Ost5"/>
    <property type="match status" value="1"/>
</dbReference>
<protein>
    <recommendedName>
        <fullName evidence="6">Dolichyl-diphosphooligosaccharide-protein glycosyltransferase subunit OST5</fullName>
    </recommendedName>
</protein>
<evidence type="ECO:0000256" key="6">
    <source>
        <dbReference type="RuleBase" id="RU367008"/>
    </source>
</evidence>
<dbReference type="FunCoup" id="D3BSI8">
    <property type="interactions" value="10"/>
</dbReference>
<dbReference type="STRING" id="670386.D3BSI8"/>
<keyword evidence="4 6" id="KW-1133">Transmembrane helix</keyword>
<dbReference type="InParanoid" id="D3BSI8"/>
<sequence>MVTLFNRIIMYSPVDPSLYPFFAFLFLVVGFAFLASFIVYEISAGSGKSKRNIVQEVLHALVASCTLGMGGFFVLLASGIYL</sequence>
<comment type="subcellular location">
    <subcellularLocation>
        <location evidence="1 6">Membrane</location>
        <topology evidence="1 6">Multi-pass membrane protein</topology>
    </subcellularLocation>
</comment>
<keyword evidence="3 6" id="KW-0812">Transmembrane</keyword>
<dbReference type="EMBL" id="ADBJ01000054">
    <property type="protein sequence ID" value="EFA75453.1"/>
    <property type="molecule type" value="Genomic_DNA"/>
</dbReference>
<evidence type="ECO:0000256" key="1">
    <source>
        <dbReference type="ARBA" id="ARBA00004141"/>
    </source>
</evidence>
<evidence type="ECO:0000256" key="3">
    <source>
        <dbReference type="ARBA" id="ARBA00022692"/>
    </source>
</evidence>
<organism evidence="7 8">
    <name type="scientific">Heterostelium pallidum (strain ATCC 26659 / Pp 5 / PN500)</name>
    <name type="common">Cellular slime mold</name>
    <name type="synonym">Polysphondylium pallidum</name>
    <dbReference type="NCBI Taxonomy" id="670386"/>
    <lineage>
        <taxon>Eukaryota</taxon>
        <taxon>Amoebozoa</taxon>
        <taxon>Evosea</taxon>
        <taxon>Eumycetozoa</taxon>
        <taxon>Dictyostelia</taxon>
        <taxon>Acytosteliales</taxon>
        <taxon>Acytosteliaceae</taxon>
        <taxon>Heterostelium</taxon>
    </lineage>
</organism>
<comment type="function">
    <text evidence="6">Subunit of the oligosaccharyl transferase (OST) complex that catalyzes the initial transfer of a defined glycan (Glc(3)Man(9)GlcNAc(2) in eukaryotes) from the lipid carrier dolichol-pyrophosphate to an asparagine residue within an Asn-X-Ser/Thr consensus motif in nascent polypeptide chains, the first step in protein N-glycosylation. N-glycosylation occurs cotranslationally and the complex associates with the Sec61 complex at the channel-forming translocon complex that mediates protein translocation across the endoplasmic reticulum (ER). All subunits are required for a maximal enzyme activity.</text>
</comment>
<evidence type="ECO:0000256" key="2">
    <source>
        <dbReference type="ARBA" id="ARBA00009825"/>
    </source>
</evidence>
<dbReference type="InterPro" id="IPR007915">
    <property type="entry name" value="TMEM258/Ost5"/>
</dbReference>
<accession>D3BSI8</accession>
<gene>
    <name evidence="7" type="ORF">PPL_10957</name>
</gene>
<dbReference type="Proteomes" id="UP000001396">
    <property type="component" value="Unassembled WGS sequence"/>
</dbReference>
<comment type="caution">
    <text evidence="7">The sequence shown here is derived from an EMBL/GenBank/DDBJ whole genome shotgun (WGS) entry which is preliminary data.</text>
</comment>
<feature type="transmembrane region" description="Helical" evidence="6">
    <location>
        <begin position="20"/>
        <end position="40"/>
    </location>
</feature>
<dbReference type="PANTHER" id="PTHR13636">
    <property type="entry name" value="TRANSMEMBRANE PROTEIN 258"/>
    <property type="match status" value="1"/>
</dbReference>
<evidence type="ECO:0000256" key="5">
    <source>
        <dbReference type="ARBA" id="ARBA00023136"/>
    </source>
</evidence>
<evidence type="ECO:0000313" key="8">
    <source>
        <dbReference type="Proteomes" id="UP000001396"/>
    </source>
</evidence>
<feature type="transmembrane region" description="Helical" evidence="6">
    <location>
        <begin position="60"/>
        <end position="81"/>
    </location>
</feature>
<comment type="subunit">
    <text evidence="6">Component of the oligosaccharyltransferase (OST) complex.</text>
</comment>
<dbReference type="GeneID" id="31366426"/>
<proteinExistence type="inferred from homology"/>
<evidence type="ECO:0000256" key="4">
    <source>
        <dbReference type="ARBA" id="ARBA00022989"/>
    </source>
</evidence>
<name>D3BSI8_HETP5</name>